<comment type="caution">
    <text evidence="3">The sequence shown here is derived from an EMBL/GenBank/DDBJ whole genome shotgun (WGS) entry which is preliminary data.</text>
</comment>
<feature type="region of interest" description="Disordered" evidence="1">
    <location>
        <begin position="289"/>
        <end position="324"/>
    </location>
</feature>
<feature type="domain" description="MADF" evidence="2">
    <location>
        <begin position="40"/>
        <end position="133"/>
    </location>
</feature>
<dbReference type="Pfam" id="PF10545">
    <property type="entry name" value="MADF_DNA_bdg"/>
    <property type="match status" value="1"/>
</dbReference>
<feature type="compositionally biased region" description="Acidic residues" evidence="1">
    <location>
        <begin position="206"/>
        <end position="226"/>
    </location>
</feature>
<feature type="region of interest" description="Disordered" evidence="1">
    <location>
        <begin position="141"/>
        <end position="233"/>
    </location>
</feature>
<proteinExistence type="predicted"/>
<dbReference type="SMART" id="SM00595">
    <property type="entry name" value="MADF"/>
    <property type="match status" value="1"/>
</dbReference>
<reference evidence="3 4" key="1">
    <citation type="submission" date="2024-03" db="EMBL/GenBank/DDBJ databases">
        <title>The genome assembly and annotation of the cricket Gryllus longicercus Weissman &amp; Gray.</title>
        <authorList>
            <person name="Szrajer S."/>
            <person name="Gray D."/>
            <person name="Ylla G."/>
        </authorList>
    </citation>
    <scope>NUCLEOTIDE SEQUENCE [LARGE SCALE GENOMIC DNA]</scope>
    <source>
        <strain evidence="3">DAG 2021-001</strain>
        <tissue evidence="3">Whole body minus gut</tissue>
    </source>
</reference>
<feature type="compositionally biased region" description="Low complexity" evidence="1">
    <location>
        <begin position="290"/>
        <end position="302"/>
    </location>
</feature>
<dbReference type="AlphaFoldDB" id="A0AAN9VAG0"/>
<dbReference type="PANTHER" id="PTHR21505">
    <property type="entry name" value="MADF DOMAIN-CONTAINING PROTEIN-RELATED"/>
    <property type="match status" value="1"/>
</dbReference>
<feature type="region of interest" description="Disordered" evidence="1">
    <location>
        <begin position="1"/>
        <end position="23"/>
    </location>
</feature>
<keyword evidence="4" id="KW-1185">Reference proteome</keyword>
<feature type="compositionally biased region" description="Low complexity" evidence="1">
    <location>
        <begin position="148"/>
        <end position="178"/>
    </location>
</feature>
<dbReference type="EMBL" id="JAZDUA010000545">
    <property type="protein sequence ID" value="KAK7791321.1"/>
    <property type="molecule type" value="Genomic_DNA"/>
</dbReference>
<evidence type="ECO:0000313" key="4">
    <source>
        <dbReference type="Proteomes" id="UP001378592"/>
    </source>
</evidence>
<accession>A0AAN9VAG0</accession>
<organism evidence="3 4">
    <name type="scientific">Gryllus longicercus</name>
    <dbReference type="NCBI Taxonomy" id="2509291"/>
    <lineage>
        <taxon>Eukaryota</taxon>
        <taxon>Metazoa</taxon>
        <taxon>Ecdysozoa</taxon>
        <taxon>Arthropoda</taxon>
        <taxon>Hexapoda</taxon>
        <taxon>Insecta</taxon>
        <taxon>Pterygota</taxon>
        <taxon>Neoptera</taxon>
        <taxon>Polyneoptera</taxon>
        <taxon>Orthoptera</taxon>
        <taxon>Ensifera</taxon>
        <taxon>Gryllidea</taxon>
        <taxon>Grylloidea</taxon>
        <taxon>Gryllidae</taxon>
        <taxon>Gryllinae</taxon>
        <taxon>Gryllus</taxon>
    </lineage>
</organism>
<protein>
    <recommendedName>
        <fullName evidence="2">MADF domain-containing protein</fullName>
    </recommendedName>
</protein>
<evidence type="ECO:0000259" key="2">
    <source>
        <dbReference type="PROSITE" id="PS51029"/>
    </source>
</evidence>
<gene>
    <name evidence="3" type="ORF">R5R35_000826</name>
</gene>
<evidence type="ECO:0000256" key="1">
    <source>
        <dbReference type="SAM" id="MobiDB-lite"/>
    </source>
</evidence>
<name>A0AAN9VAG0_9ORTH</name>
<dbReference type="Proteomes" id="UP001378592">
    <property type="component" value="Unassembled WGS sequence"/>
</dbReference>
<dbReference type="PANTHER" id="PTHR21505:SF8">
    <property type="entry name" value="DPT-YFP REPRESSOR BY OVEREXPRESSION, ISOFORM D-RELATED"/>
    <property type="match status" value="1"/>
</dbReference>
<feature type="compositionally biased region" description="Gly residues" evidence="1">
    <location>
        <begin position="303"/>
        <end position="317"/>
    </location>
</feature>
<dbReference type="PROSITE" id="PS51029">
    <property type="entry name" value="MADF"/>
    <property type="match status" value="1"/>
</dbReference>
<dbReference type="InterPro" id="IPR006578">
    <property type="entry name" value="MADF-dom"/>
</dbReference>
<sequence>MSGYMPDEMNSAEGDDGDHPRGMFSDGVITERWDSRCTVRFVKLYGMYPCLWDQRQPEYKNRHARDQAVQSIVDAMGLEGFDIQACRRKIRIIRSTYWNECAKISRSVAQGTPYSPKLVWFPLANRFLSKISGLGDVQNWKTEHEHQAQQQSQQQHQHQQQQQQQQHQQQQQQQQQHQQQRHQQQHHNFLTPDVPRIRGMVKLEPEEADPIGLDDVDDVEGEDGTDGADGVDGVDEASFCSPAGAEDEFDVFGRSVACQLKQLPLREALQLQMLIQALISKHRLRWLQEQQQQQRPAQAGPASAGGAGAGAGAGPRGGAAAQRADCWYQTQRGMDRLS</sequence>
<evidence type="ECO:0000313" key="3">
    <source>
        <dbReference type="EMBL" id="KAK7791321.1"/>
    </source>
</evidence>